<dbReference type="InterPro" id="IPR029063">
    <property type="entry name" value="SAM-dependent_MTases_sf"/>
</dbReference>
<dbReference type="Gene3D" id="1.10.10.10">
    <property type="entry name" value="Winged helix-like DNA-binding domain superfamily/Winged helix DNA-binding domain"/>
    <property type="match status" value="1"/>
</dbReference>
<evidence type="ECO:0000313" key="6">
    <source>
        <dbReference type="Proteomes" id="UP001141806"/>
    </source>
</evidence>
<evidence type="ECO:0000313" key="5">
    <source>
        <dbReference type="EMBL" id="KAJ4977449.1"/>
    </source>
</evidence>
<evidence type="ECO:0000256" key="3">
    <source>
        <dbReference type="ARBA" id="ARBA00022691"/>
    </source>
</evidence>
<keyword evidence="3" id="KW-0949">S-adenosyl-L-methionine</keyword>
<evidence type="ECO:0000256" key="2">
    <source>
        <dbReference type="ARBA" id="ARBA00022679"/>
    </source>
</evidence>
<dbReference type="GO" id="GO:0032259">
    <property type="term" value="P:methylation"/>
    <property type="evidence" value="ECO:0007669"/>
    <property type="project" value="UniProtKB-KW"/>
</dbReference>
<dbReference type="InterPro" id="IPR001077">
    <property type="entry name" value="COMT_C"/>
</dbReference>
<comment type="caution">
    <text evidence="5">The sequence shown here is derived from an EMBL/GenBank/DDBJ whole genome shotgun (WGS) entry which is preliminary data.</text>
</comment>
<organism evidence="5 6">
    <name type="scientific">Protea cynaroides</name>
    <dbReference type="NCBI Taxonomy" id="273540"/>
    <lineage>
        <taxon>Eukaryota</taxon>
        <taxon>Viridiplantae</taxon>
        <taxon>Streptophyta</taxon>
        <taxon>Embryophyta</taxon>
        <taxon>Tracheophyta</taxon>
        <taxon>Spermatophyta</taxon>
        <taxon>Magnoliopsida</taxon>
        <taxon>Proteales</taxon>
        <taxon>Proteaceae</taxon>
        <taxon>Protea</taxon>
    </lineage>
</organism>
<dbReference type="SUPFAM" id="SSF53335">
    <property type="entry name" value="S-adenosyl-L-methionine-dependent methyltransferases"/>
    <property type="match status" value="1"/>
</dbReference>
<dbReference type="PROSITE" id="PS51683">
    <property type="entry name" value="SAM_OMT_II"/>
    <property type="match status" value="1"/>
</dbReference>
<protein>
    <recommendedName>
        <fullName evidence="4">O-methyltransferase C-terminal domain-containing protein</fullName>
    </recommendedName>
</protein>
<dbReference type="EMBL" id="JAMYWD010000003">
    <property type="protein sequence ID" value="KAJ4977449.1"/>
    <property type="molecule type" value="Genomic_DNA"/>
</dbReference>
<name>A0A9Q0KVM5_9MAGN</name>
<feature type="domain" description="O-methyltransferase C-terminal" evidence="4">
    <location>
        <begin position="76"/>
        <end position="163"/>
    </location>
</feature>
<dbReference type="Proteomes" id="UP001141806">
    <property type="component" value="Unassembled WGS sequence"/>
</dbReference>
<dbReference type="OrthoDB" id="1606438at2759"/>
<dbReference type="AlphaFoldDB" id="A0A9Q0KVM5"/>
<sequence>MATGIRSPSPNIDYLARVMKLLVHKRIFTTSQPTADDEEVVYDLTNSSRWLLKDSSEPSLAEMVLAENHPILTAPWHYLSKCVGGEAFTKAHGYHIWDFVAANREFNLLFSDHLACTSNVVLKAGSSAYREGFVAMGSRSMVVDVGGRTGMALAEIVKNHPHI</sequence>
<evidence type="ECO:0000256" key="1">
    <source>
        <dbReference type="ARBA" id="ARBA00022603"/>
    </source>
</evidence>
<accession>A0A9Q0KVM5</accession>
<keyword evidence="2" id="KW-0808">Transferase</keyword>
<evidence type="ECO:0000259" key="4">
    <source>
        <dbReference type="Pfam" id="PF00891"/>
    </source>
</evidence>
<keyword evidence="1" id="KW-0489">Methyltransferase</keyword>
<proteinExistence type="predicted"/>
<dbReference type="SUPFAM" id="SSF46785">
    <property type="entry name" value="Winged helix' DNA-binding domain"/>
    <property type="match status" value="1"/>
</dbReference>
<reference evidence="5" key="1">
    <citation type="journal article" date="2023" name="Plant J.">
        <title>The genome of the king protea, Protea cynaroides.</title>
        <authorList>
            <person name="Chang J."/>
            <person name="Duong T.A."/>
            <person name="Schoeman C."/>
            <person name="Ma X."/>
            <person name="Roodt D."/>
            <person name="Barker N."/>
            <person name="Li Z."/>
            <person name="Van de Peer Y."/>
            <person name="Mizrachi E."/>
        </authorList>
    </citation>
    <scope>NUCLEOTIDE SEQUENCE</scope>
    <source>
        <tissue evidence="5">Young leaves</tissue>
    </source>
</reference>
<dbReference type="InterPro" id="IPR016461">
    <property type="entry name" value="COMT-like"/>
</dbReference>
<dbReference type="GO" id="GO:0008171">
    <property type="term" value="F:O-methyltransferase activity"/>
    <property type="evidence" value="ECO:0007669"/>
    <property type="project" value="InterPro"/>
</dbReference>
<dbReference type="InterPro" id="IPR036388">
    <property type="entry name" value="WH-like_DNA-bd_sf"/>
</dbReference>
<keyword evidence="6" id="KW-1185">Reference proteome</keyword>
<gene>
    <name evidence="5" type="ORF">NE237_002555</name>
</gene>
<dbReference type="Pfam" id="PF00891">
    <property type="entry name" value="Methyltransf_2"/>
    <property type="match status" value="1"/>
</dbReference>
<dbReference type="InterPro" id="IPR036390">
    <property type="entry name" value="WH_DNA-bd_sf"/>
</dbReference>
<dbReference type="Gene3D" id="3.40.50.150">
    <property type="entry name" value="Vaccinia Virus protein VP39"/>
    <property type="match status" value="1"/>
</dbReference>
<dbReference type="PANTHER" id="PTHR11746">
    <property type="entry name" value="O-METHYLTRANSFERASE"/>
    <property type="match status" value="1"/>
</dbReference>